<reference evidence="1 2" key="1">
    <citation type="journal article" date="2022" name="Nat. Ecol. Evol.">
        <title>A masculinizing supergene underlies an exaggerated male reproductive morph in a spider.</title>
        <authorList>
            <person name="Hendrickx F."/>
            <person name="De Corte Z."/>
            <person name="Sonet G."/>
            <person name="Van Belleghem S.M."/>
            <person name="Kostlbacher S."/>
            <person name="Vangestel C."/>
        </authorList>
    </citation>
    <scope>NUCLEOTIDE SEQUENCE [LARGE SCALE GENOMIC DNA]</scope>
    <source>
        <strain evidence="1">W744_W776</strain>
    </source>
</reference>
<dbReference type="Proteomes" id="UP000827092">
    <property type="component" value="Unassembled WGS sequence"/>
</dbReference>
<comment type="caution">
    <text evidence="1">The sequence shown here is derived from an EMBL/GenBank/DDBJ whole genome shotgun (WGS) entry which is preliminary data.</text>
</comment>
<evidence type="ECO:0000313" key="1">
    <source>
        <dbReference type="EMBL" id="KAG8198005.1"/>
    </source>
</evidence>
<dbReference type="EMBL" id="JAFNEN010000045">
    <property type="protein sequence ID" value="KAG8198005.1"/>
    <property type="molecule type" value="Genomic_DNA"/>
</dbReference>
<gene>
    <name evidence="1" type="ORF">JTE90_001845</name>
</gene>
<proteinExistence type="predicted"/>
<organism evidence="1 2">
    <name type="scientific">Oedothorax gibbosus</name>
    <dbReference type="NCBI Taxonomy" id="931172"/>
    <lineage>
        <taxon>Eukaryota</taxon>
        <taxon>Metazoa</taxon>
        <taxon>Ecdysozoa</taxon>
        <taxon>Arthropoda</taxon>
        <taxon>Chelicerata</taxon>
        <taxon>Arachnida</taxon>
        <taxon>Araneae</taxon>
        <taxon>Araneomorphae</taxon>
        <taxon>Entelegynae</taxon>
        <taxon>Araneoidea</taxon>
        <taxon>Linyphiidae</taxon>
        <taxon>Erigoninae</taxon>
        <taxon>Oedothorax</taxon>
    </lineage>
</organism>
<sequence length="70" mass="8097">MRQSIVKPWQRLGVAKQRRRKPIVPDREKKSANKPVSGILLRKELLQAVRVLFPLVSVDLKLILNLVVFI</sequence>
<accession>A0AAV6VPG7</accession>
<name>A0AAV6VPG7_9ARAC</name>
<protein>
    <submittedName>
        <fullName evidence="1">Uncharacterized protein</fullName>
    </submittedName>
</protein>
<evidence type="ECO:0000313" key="2">
    <source>
        <dbReference type="Proteomes" id="UP000827092"/>
    </source>
</evidence>
<keyword evidence="2" id="KW-1185">Reference proteome</keyword>
<dbReference type="AlphaFoldDB" id="A0AAV6VPG7"/>